<dbReference type="GO" id="GO:0016020">
    <property type="term" value="C:membrane"/>
    <property type="evidence" value="ECO:0007669"/>
    <property type="project" value="TreeGrafter"/>
</dbReference>
<reference evidence="3 4" key="1">
    <citation type="journal article" date="2019" name="Biochem. Eng. J.">
        <title>Metabolic engineering of the marine bacteria Neptunomonas concharum for the production of acetoin and meso-2,3-butanediol from acetate.</title>
        <authorList>
            <person name="Li W."/>
            <person name="Pu N."/>
            <person name="Liu C.-X."/>
            <person name="Yuan Q.-P."/>
            <person name="Li Z.-J."/>
        </authorList>
    </citation>
    <scope>NUCLEOTIDE SEQUENCE [LARGE SCALE GENOMIC DNA]</scope>
    <source>
        <strain evidence="3 4">JCM17730</strain>
    </source>
</reference>
<dbReference type="AlphaFoldDB" id="A0A5P1RF16"/>
<dbReference type="GO" id="GO:0016747">
    <property type="term" value="F:acyltransferase activity, transferring groups other than amino-acyl groups"/>
    <property type="evidence" value="ECO:0007669"/>
    <property type="project" value="InterPro"/>
</dbReference>
<dbReference type="RefSeq" id="WP_138987977.1">
    <property type="nucleotide sequence ID" value="NZ_CP043869.1"/>
</dbReference>
<dbReference type="OrthoDB" id="9767863at2"/>
<sequence length="372" mass="42501">MGIFRMLLAIAVLISHLPELTQSSIVSRESLQVFIWSGHAVFAFFIISGFYISMVINEKYCHLDSGTKKFYINRALRLYPAHWVVLFLYALAFYLTNTPSFLLGESYGKDWLLPVAFLTNFSFFGVELLPFTDQSNWAFIIGPVWSLSLEAYFYLLAPLLVTRSLKLLILLTGGLLLIRMGMYWLDVPLLPWRYFFFPSVMVFFLIGTLSYRFYALIKHKHLSPWLGVIAGAVLFMFTISESFWLKAGAGLDVWQSWGFYTAVAVCTPFLFHLTKHHRLDNFIGQLTYPLYIGHMLVIMVFHHIDTGSVDKGLLALIGSILLSVALYYWVDKPVDRLRIRVTKTTSGSALPQILPCALLSKFFAKVQGRTHP</sequence>
<feature type="transmembrane region" description="Helical" evidence="1">
    <location>
        <begin position="312"/>
        <end position="330"/>
    </location>
</feature>
<feature type="transmembrane region" description="Helical" evidence="1">
    <location>
        <begin position="257"/>
        <end position="274"/>
    </location>
</feature>
<feature type="transmembrane region" description="Helical" evidence="1">
    <location>
        <begin position="225"/>
        <end position="245"/>
    </location>
</feature>
<feature type="transmembrane region" description="Helical" evidence="1">
    <location>
        <begin position="76"/>
        <end position="95"/>
    </location>
</feature>
<evidence type="ECO:0000313" key="3">
    <source>
        <dbReference type="EMBL" id="QEQ97861.1"/>
    </source>
</evidence>
<keyword evidence="1" id="KW-1133">Transmembrane helix</keyword>
<keyword evidence="3" id="KW-0808">Transferase</keyword>
<dbReference type="PANTHER" id="PTHR23028">
    <property type="entry name" value="ACETYLTRANSFERASE"/>
    <property type="match status" value="1"/>
</dbReference>
<dbReference type="PANTHER" id="PTHR23028:SF53">
    <property type="entry name" value="ACYL_TRANSF_3 DOMAIN-CONTAINING PROTEIN"/>
    <property type="match status" value="1"/>
</dbReference>
<accession>A0A5P1RF16</accession>
<name>A0A5P1RF16_9GAMM</name>
<evidence type="ECO:0000256" key="1">
    <source>
        <dbReference type="SAM" id="Phobius"/>
    </source>
</evidence>
<keyword evidence="3" id="KW-0012">Acyltransferase</keyword>
<keyword evidence="1" id="KW-0812">Transmembrane</keyword>
<protein>
    <submittedName>
        <fullName evidence="3">Acyltransferase</fullName>
    </submittedName>
</protein>
<proteinExistence type="predicted"/>
<feature type="transmembrane region" description="Helical" evidence="1">
    <location>
        <begin position="33"/>
        <end position="56"/>
    </location>
</feature>
<dbReference type="Proteomes" id="UP000324760">
    <property type="component" value="Chromosome"/>
</dbReference>
<feature type="transmembrane region" description="Helical" evidence="1">
    <location>
        <begin position="191"/>
        <end position="213"/>
    </location>
</feature>
<gene>
    <name evidence="3" type="ORF">F0U83_14675</name>
</gene>
<keyword evidence="4" id="KW-1185">Reference proteome</keyword>
<dbReference type="KEGG" id="ncu:F0U83_14675"/>
<feature type="domain" description="Acyltransferase 3" evidence="2">
    <location>
        <begin position="4"/>
        <end position="327"/>
    </location>
</feature>
<feature type="transmembrane region" description="Helical" evidence="1">
    <location>
        <begin position="167"/>
        <end position="185"/>
    </location>
</feature>
<feature type="transmembrane region" description="Helical" evidence="1">
    <location>
        <begin position="286"/>
        <end position="306"/>
    </location>
</feature>
<dbReference type="EMBL" id="CP043869">
    <property type="protein sequence ID" value="QEQ97861.1"/>
    <property type="molecule type" value="Genomic_DNA"/>
</dbReference>
<evidence type="ECO:0000313" key="4">
    <source>
        <dbReference type="Proteomes" id="UP000324760"/>
    </source>
</evidence>
<dbReference type="InterPro" id="IPR002656">
    <property type="entry name" value="Acyl_transf_3_dom"/>
</dbReference>
<keyword evidence="1" id="KW-0472">Membrane</keyword>
<dbReference type="Pfam" id="PF01757">
    <property type="entry name" value="Acyl_transf_3"/>
    <property type="match status" value="1"/>
</dbReference>
<dbReference type="GO" id="GO:0000271">
    <property type="term" value="P:polysaccharide biosynthetic process"/>
    <property type="evidence" value="ECO:0007669"/>
    <property type="project" value="TreeGrafter"/>
</dbReference>
<organism evidence="3 4">
    <name type="scientific">Neptunomonas concharum</name>
    <dbReference type="NCBI Taxonomy" id="1031538"/>
    <lineage>
        <taxon>Bacteria</taxon>
        <taxon>Pseudomonadati</taxon>
        <taxon>Pseudomonadota</taxon>
        <taxon>Gammaproteobacteria</taxon>
        <taxon>Oceanospirillales</taxon>
        <taxon>Oceanospirillaceae</taxon>
        <taxon>Neptunomonas</taxon>
    </lineage>
</organism>
<evidence type="ECO:0000259" key="2">
    <source>
        <dbReference type="Pfam" id="PF01757"/>
    </source>
</evidence>
<dbReference type="InterPro" id="IPR050879">
    <property type="entry name" value="Acyltransferase_3"/>
</dbReference>
<feature type="transmembrane region" description="Helical" evidence="1">
    <location>
        <begin position="137"/>
        <end position="155"/>
    </location>
</feature>